<keyword evidence="3" id="KW-1185">Reference proteome</keyword>
<name>A0ABY7CPX7_9BASI</name>
<evidence type="ECO:0000256" key="1">
    <source>
        <dbReference type="SAM" id="MobiDB-lite"/>
    </source>
</evidence>
<proteinExistence type="predicted"/>
<feature type="compositionally biased region" description="Polar residues" evidence="1">
    <location>
        <begin position="14"/>
        <end position="24"/>
    </location>
</feature>
<dbReference type="Proteomes" id="UP001164743">
    <property type="component" value="Chromosome 6A"/>
</dbReference>
<feature type="region of interest" description="Disordered" evidence="1">
    <location>
        <begin position="1"/>
        <end position="48"/>
    </location>
</feature>
<dbReference type="EMBL" id="CP110426">
    <property type="protein sequence ID" value="WAQ86042.1"/>
    <property type="molecule type" value="Genomic_DNA"/>
</dbReference>
<gene>
    <name evidence="2" type="ORF">PtA15_6A672</name>
</gene>
<evidence type="ECO:0000313" key="2">
    <source>
        <dbReference type="EMBL" id="WAQ86042.1"/>
    </source>
</evidence>
<accession>A0ABY7CPX7</accession>
<organism evidence="2 3">
    <name type="scientific">Puccinia triticina</name>
    <dbReference type="NCBI Taxonomy" id="208348"/>
    <lineage>
        <taxon>Eukaryota</taxon>
        <taxon>Fungi</taxon>
        <taxon>Dikarya</taxon>
        <taxon>Basidiomycota</taxon>
        <taxon>Pucciniomycotina</taxon>
        <taxon>Pucciniomycetes</taxon>
        <taxon>Pucciniales</taxon>
        <taxon>Pucciniaceae</taxon>
        <taxon>Puccinia</taxon>
    </lineage>
</organism>
<dbReference type="RefSeq" id="XP_053021597.1">
    <property type="nucleotide sequence ID" value="XM_053170402.1"/>
</dbReference>
<evidence type="ECO:0000313" key="3">
    <source>
        <dbReference type="Proteomes" id="UP001164743"/>
    </source>
</evidence>
<reference evidence="2" key="1">
    <citation type="submission" date="2022-10" db="EMBL/GenBank/DDBJ databases">
        <title>Puccinia triticina Genome sequencing and assembly.</title>
        <authorList>
            <person name="Li C."/>
        </authorList>
    </citation>
    <scope>NUCLEOTIDE SEQUENCE</scope>
    <source>
        <strain evidence="2">Pt15</strain>
    </source>
</reference>
<protein>
    <submittedName>
        <fullName evidence="2">Uncharacterized protein</fullName>
    </submittedName>
</protein>
<dbReference type="GeneID" id="77811297"/>
<sequence length="121" mass="13453">MPLLSLLPLPPSQHPASTTPTPNTFHPYPPIDLQHPQHSRRPHALPAGKENLCQPRLLHPFKPLIVQLFLHQHPYLPSPVHPGWSIAKKSAAEKKQQQHSLLLSACITLSPSSLIIRPALL</sequence>